<keyword evidence="7" id="KW-0521">NADP</keyword>
<dbReference type="Gene3D" id="3.30.360.10">
    <property type="entry name" value="Dihydrodipicolinate Reductase, domain 2"/>
    <property type="match status" value="1"/>
</dbReference>
<comment type="cofactor">
    <cofactor evidence="1">
        <name>a metal cation</name>
        <dbReference type="ChEBI" id="CHEBI:25213"/>
    </cofactor>
</comment>
<evidence type="ECO:0000256" key="9">
    <source>
        <dbReference type="ARBA" id="ARBA00023167"/>
    </source>
</evidence>
<dbReference type="Pfam" id="PF00742">
    <property type="entry name" value="Homoserine_dh"/>
    <property type="match status" value="1"/>
</dbReference>
<evidence type="ECO:0000259" key="13">
    <source>
        <dbReference type="Pfam" id="PF00742"/>
    </source>
</evidence>
<evidence type="ECO:0000256" key="7">
    <source>
        <dbReference type="ARBA" id="ARBA00022857"/>
    </source>
</evidence>
<keyword evidence="9" id="KW-0486">Methionine biosynthesis</keyword>
<dbReference type="RefSeq" id="WP_126789538.1">
    <property type="nucleotide sequence ID" value="NZ_PIPN01000004.1"/>
</dbReference>
<dbReference type="PANTHER" id="PTHR43070">
    <property type="match status" value="1"/>
</dbReference>
<evidence type="ECO:0000256" key="3">
    <source>
        <dbReference type="ARBA" id="ARBA00005062"/>
    </source>
</evidence>
<comment type="pathway">
    <text evidence="3">Amino-acid biosynthesis; L-methionine biosynthesis via de novo pathway; L-homoserine from L-aspartate: step 3/3.</text>
</comment>
<evidence type="ECO:0000256" key="4">
    <source>
        <dbReference type="ARBA" id="ARBA00013213"/>
    </source>
</evidence>
<reference evidence="15 16" key="1">
    <citation type="journal article" date="2018" name="Front. Microbiol.">
        <title>Genome-Based Analysis Reveals the Taxonomy and Diversity of the Family Idiomarinaceae.</title>
        <authorList>
            <person name="Liu Y."/>
            <person name="Lai Q."/>
            <person name="Shao Z."/>
        </authorList>
    </citation>
    <scope>NUCLEOTIDE SEQUENCE [LARGE SCALE GENOMIC DNA]</scope>
    <source>
        <strain evidence="15 16">GBSy1</strain>
    </source>
</reference>
<name>A0ABY0BXW7_9GAMM</name>
<evidence type="ECO:0000256" key="8">
    <source>
        <dbReference type="ARBA" id="ARBA00023002"/>
    </source>
</evidence>
<gene>
    <name evidence="15" type="ORF">CWE12_09830</name>
</gene>
<dbReference type="InterPro" id="IPR019811">
    <property type="entry name" value="HDH_CS"/>
</dbReference>
<feature type="domain" description="Aspartate/homoserine dehydrogenase NAD-binding" evidence="14">
    <location>
        <begin position="8"/>
        <end position="137"/>
    </location>
</feature>
<evidence type="ECO:0000313" key="15">
    <source>
        <dbReference type="EMBL" id="RUO29274.1"/>
    </source>
</evidence>
<dbReference type="InterPro" id="IPR005106">
    <property type="entry name" value="Asp/hSer_DH_NAD-bd"/>
</dbReference>
<evidence type="ECO:0000256" key="10">
    <source>
        <dbReference type="ARBA" id="ARBA00048841"/>
    </source>
</evidence>
<protein>
    <recommendedName>
        <fullName evidence="4">homoserine dehydrogenase</fullName>
        <ecNumber evidence="4">1.1.1.3</ecNumber>
    </recommendedName>
</protein>
<evidence type="ECO:0000256" key="5">
    <source>
        <dbReference type="ARBA" id="ARBA00022605"/>
    </source>
</evidence>
<dbReference type="EMBL" id="PIPN01000004">
    <property type="protein sequence ID" value="RUO29274.1"/>
    <property type="molecule type" value="Genomic_DNA"/>
</dbReference>
<keyword evidence="15" id="KW-0808">Transferase</keyword>
<dbReference type="Pfam" id="PF03447">
    <property type="entry name" value="NAD_binding_3"/>
    <property type="match status" value="1"/>
</dbReference>
<dbReference type="SUPFAM" id="SSF51735">
    <property type="entry name" value="NAD(P)-binding Rossmann-fold domains"/>
    <property type="match status" value="1"/>
</dbReference>
<dbReference type="Proteomes" id="UP000287410">
    <property type="component" value="Unassembled WGS sequence"/>
</dbReference>
<accession>A0ABY0BXW7</accession>
<keyword evidence="5" id="KW-0028">Amino-acid biosynthesis</keyword>
<dbReference type="EC" id="1.1.1.3" evidence="4"/>
<comment type="catalytic activity">
    <reaction evidence="11">
        <text>L-homoserine + NAD(+) = L-aspartate 4-semialdehyde + NADH + H(+)</text>
        <dbReference type="Rhea" id="RHEA:15757"/>
        <dbReference type="ChEBI" id="CHEBI:15378"/>
        <dbReference type="ChEBI" id="CHEBI:57476"/>
        <dbReference type="ChEBI" id="CHEBI:57540"/>
        <dbReference type="ChEBI" id="CHEBI:57945"/>
        <dbReference type="ChEBI" id="CHEBI:537519"/>
        <dbReference type="EC" id="1.1.1.3"/>
    </reaction>
    <physiologicalReaction direction="right-to-left" evidence="11">
        <dbReference type="Rhea" id="RHEA:15759"/>
    </physiologicalReaction>
</comment>
<dbReference type="GO" id="GO:0016301">
    <property type="term" value="F:kinase activity"/>
    <property type="evidence" value="ECO:0007669"/>
    <property type="project" value="UniProtKB-KW"/>
</dbReference>
<comment type="caution">
    <text evidence="15">The sequence shown here is derived from an EMBL/GenBank/DDBJ whole genome shotgun (WGS) entry which is preliminary data.</text>
</comment>
<dbReference type="SUPFAM" id="SSF55347">
    <property type="entry name" value="Glyceraldehyde-3-phosphate dehydrogenase-like, C-terminal domain"/>
    <property type="match status" value="1"/>
</dbReference>
<comment type="pathway">
    <text evidence="2">Amino-acid biosynthesis; L-threonine biosynthesis; L-threonine from L-aspartate: step 3/5.</text>
</comment>
<evidence type="ECO:0000313" key="16">
    <source>
        <dbReference type="Proteomes" id="UP000287410"/>
    </source>
</evidence>
<dbReference type="PANTHER" id="PTHR43070:SF5">
    <property type="entry name" value="HOMOSERINE DEHYDROGENASE"/>
    <property type="match status" value="1"/>
</dbReference>
<dbReference type="Gene3D" id="3.40.50.720">
    <property type="entry name" value="NAD(P)-binding Rossmann-like Domain"/>
    <property type="match status" value="1"/>
</dbReference>
<keyword evidence="6" id="KW-0791">Threonine biosynthesis</keyword>
<comment type="similarity">
    <text evidence="12">Belongs to the homoserine dehydrogenase family.</text>
</comment>
<evidence type="ECO:0000256" key="2">
    <source>
        <dbReference type="ARBA" id="ARBA00005056"/>
    </source>
</evidence>
<evidence type="ECO:0000259" key="14">
    <source>
        <dbReference type="Pfam" id="PF03447"/>
    </source>
</evidence>
<evidence type="ECO:0000256" key="11">
    <source>
        <dbReference type="ARBA" id="ARBA00049031"/>
    </source>
</evidence>
<organism evidence="15 16">
    <name type="scientific">Aliidiomarina sedimenti</name>
    <dbReference type="NCBI Taxonomy" id="1933879"/>
    <lineage>
        <taxon>Bacteria</taxon>
        <taxon>Pseudomonadati</taxon>
        <taxon>Pseudomonadota</taxon>
        <taxon>Gammaproteobacteria</taxon>
        <taxon>Alteromonadales</taxon>
        <taxon>Idiomarinaceae</taxon>
        <taxon>Aliidiomarina</taxon>
    </lineage>
</organism>
<dbReference type="PROSITE" id="PS01042">
    <property type="entry name" value="HOMOSER_DHGENASE"/>
    <property type="match status" value="1"/>
</dbReference>
<dbReference type="InterPro" id="IPR001342">
    <property type="entry name" value="HDH_cat"/>
</dbReference>
<sequence>MLHIIVVGTGNIASYWLQHFAPQLPADARVHGITNSRSAQLTTSATPVARQLPDNPEPGHDTEQWVAEQIKALAADQGVEVVVLDLTASKAVSRSYPCWVAAGAHLISANKYAGSAAPEFYRELRNTLSAHRRYWLYNTTVGAGLPIQKAIAERLTCHDEIIQLEGNFSGSLSWIFQQYRRGQSFSAWLREAAEQGMTEPDPRLDLSGMDVARKLLILAREAWPQEGASLQLSDIQIANLVPAGLRNCSLATFWQQVGELDQSVAEATQAAQSHYIGSVSRDADGVIRASARLRPVTEDSPYAHLAPGNANFVIKSRHYDANPLIIQGPGAGREVTAAGIHSDLLQLIALL</sequence>
<feature type="domain" description="Homoserine dehydrogenase catalytic" evidence="13">
    <location>
        <begin position="146"/>
        <end position="345"/>
    </location>
</feature>
<evidence type="ECO:0000256" key="1">
    <source>
        <dbReference type="ARBA" id="ARBA00001920"/>
    </source>
</evidence>
<keyword evidence="8" id="KW-0560">Oxidoreductase</keyword>
<proteinExistence type="inferred from homology"/>
<dbReference type="InterPro" id="IPR036291">
    <property type="entry name" value="NAD(P)-bd_dom_sf"/>
</dbReference>
<keyword evidence="16" id="KW-1185">Reference proteome</keyword>
<comment type="catalytic activity">
    <reaction evidence="10">
        <text>L-homoserine + NADP(+) = L-aspartate 4-semialdehyde + NADPH + H(+)</text>
        <dbReference type="Rhea" id="RHEA:15761"/>
        <dbReference type="ChEBI" id="CHEBI:15378"/>
        <dbReference type="ChEBI" id="CHEBI:57476"/>
        <dbReference type="ChEBI" id="CHEBI:57783"/>
        <dbReference type="ChEBI" id="CHEBI:58349"/>
        <dbReference type="ChEBI" id="CHEBI:537519"/>
        <dbReference type="EC" id="1.1.1.3"/>
    </reaction>
    <physiologicalReaction direction="right-to-left" evidence="10">
        <dbReference type="Rhea" id="RHEA:15763"/>
    </physiologicalReaction>
</comment>
<dbReference type="InterPro" id="IPR011147">
    <property type="entry name" value="Bifunc_Aspkin/hSer_DH"/>
</dbReference>
<evidence type="ECO:0000256" key="6">
    <source>
        <dbReference type="ARBA" id="ARBA00022697"/>
    </source>
</evidence>
<evidence type="ECO:0000256" key="12">
    <source>
        <dbReference type="RuleBase" id="RU004171"/>
    </source>
</evidence>
<keyword evidence="15" id="KW-0418">Kinase</keyword>